<protein>
    <submittedName>
        <fullName evidence="8">Ribose transport system permease protein</fullName>
    </submittedName>
</protein>
<keyword evidence="5 7" id="KW-0472">Membrane</keyword>
<feature type="transmembrane region" description="Helical" evidence="7">
    <location>
        <begin position="346"/>
        <end position="368"/>
    </location>
</feature>
<dbReference type="RefSeq" id="WP_166508232.1">
    <property type="nucleotide sequence ID" value="NZ_CP043026.1"/>
</dbReference>
<evidence type="ECO:0000256" key="6">
    <source>
        <dbReference type="SAM" id="Coils"/>
    </source>
</evidence>
<dbReference type="InterPro" id="IPR001851">
    <property type="entry name" value="ABC_transp_permease"/>
</dbReference>
<feature type="transmembrane region" description="Helical" evidence="7">
    <location>
        <begin position="270"/>
        <end position="288"/>
    </location>
</feature>
<keyword evidence="9" id="KW-1185">Reference proteome</keyword>
<keyword evidence="3 7" id="KW-0812">Transmembrane</keyword>
<dbReference type="GO" id="GO:0005886">
    <property type="term" value="C:plasma membrane"/>
    <property type="evidence" value="ECO:0007669"/>
    <property type="project" value="UniProtKB-SubCell"/>
</dbReference>
<evidence type="ECO:0000313" key="8">
    <source>
        <dbReference type="EMBL" id="QEH61850.1"/>
    </source>
</evidence>
<dbReference type="Proteomes" id="UP000323144">
    <property type="component" value="Chromosome"/>
</dbReference>
<evidence type="ECO:0000256" key="1">
    <source>
        <dbReference type="ARBA" id="ARBA00004651"/>
    </source>
</evidence>
<keyword evidence="4 7" id="KW-1133">Transmembrane helix</keyword>
<name>A0A5B9Y4G7_9MOLU</name>
<proteinExistence type="predicted"/>
<gene>
    <name evidence="8" type="primary">rbsC</name>
    <name evidence="8" type="ORF">SCHIN_v1c06530</name>
</gene>
<dbReference type="CDD" id="cd06579">
    <property type="entry name" value="TM_PBP1_transp_AraH_like"/>
    <property type="match status" value="1"/>
</dbReference>
<feature type="transmembrane region" description="Helical" evidence="7">
    <location>
        <begin position="496"/>
        <end position="515"/>
    </location>
</feature>
<evidence type="ECO:0000256" key="7">
    <source>
        <dbReference type="SAM" id="Phobius"/>
    </source>
</evidence>
<feature type="coiled-coil region" evidence="6">
    <location>
        <begin position="84"/>
        <end position="133"/>
    </location>
</feature>
<keyword evidence="2" id="KW-1003">Cell membrane</keyword>
<evidence type="ECO:0000256" key="3">
    <source>
        <dbReference type="ARBA" id="ARBA00022692"/>
    </source>
</evidence>
<reference evidence="8 9" key="1">
    <citation type="submission" date="2019-08" db="EMBL/GenBank/DDBJ databases">
        <title>Complete genome sequence of Spiroplasma chinense CCH (DSM 19755).</title>
        <authorList>
            <person name="Shen H.-Y."/>
            <person name="Lin Y.-C."/>
            <person name="Chou L."/>
            <person name="Kuo C.-H."/>
        </authorList>
    </citation>
    <scope>NUCLEOTIDE SEQUENCE [LARGE SCALE GENOMIC DNA]</scope>
    <source>
        <strain evidence="8 9">CCH</strain>
    </source>
</reference>
<evidence type="ECO:0000256" key="5">
    <source>
        <dbReference type="ARBA" id="ARBA00023136"/>
    </source>
</evidence>
<dbReference type="GO" id="GO:0022857">
    <property type="term" value="F:transmembrane transporter activity"/>
    <property type="evidence" value="ECO:0007669"/>
    <property type="project" value="InterPro"/>
</dbReference>
<dbReference type="EMBL" id="CP043026">
    <property type="protein sequence ID" value="QEH61850.1"/>
    <property type="molecule type" value="Genomic_DNA"/>
</dbReference>
<evidence type="ECO:0000256" key="4">
    <source>
        <dbReference type="ARBA" id="ARBA00022989"/>
    </source>
</evidence>
<dbReference type="Pfam" id="PF02653">
    <property type="entry name" value="BPD_transp_2"/>
    <property type="match status" value="1"/>
</dbReference>
<dbReference type="PANTHER" id="PTHR32196">
    <property type="entry name" value="ABC TRANSPORTER PERMEASE PROTEIN YPHD-RELATED-RELATED"/>
    <property type="match status" value="1"/>
</dbReference>
<organism evidence="8 9">
    <name type="scientific">Spiroplasma chinense</name>
    <dbReference type="NCBI Taxonomy" id="216932"/>
    <lineage>
        <taxon>Bacteria</taxon>
        <taxon>Bacillati</taxon>
        <taxon>Mycoplasmatota</taxon>
        <taxon>Mollicutes</taxon>
        <taxon>Entomoplasmatales</taxon>
        <taxon>Spiroplasmataceae</taxon>
        <taxon>Spiroplasma</taxon>
    </lineage>
</organism>
<evidence type="ECO:0000313" key="9">
    <source>
        <dbReference type="Proteomes" id="UP000323144"/>
    </source>
</evidence>
<feature type="transmembrane region" description="Helical" evidence="7">
    <location>
        <begin position="413"/>
        <end position="434"/>
    </location>
</feature>
<comment type="subcellular location">
    <subcellularLocation>
        <location evidence="1">Cell membrane</location>
        <topology evidence="1">Multi-pass membrane protein</topology>
    </subcellularLocation>
</comment>
<feature type="transmembrane region" description="Helical" evidence="7">
    <location>
        <begin position="463"/>
        <end position="484"/>
    </location>
</feature>
<feature type="transmembrane region" description="Helical" evidence="7">
    <location>
        <begin position="375"/>
        <end position="393"/>
    </location>
</feature>
<feature type="transmembrane region" description="Helical" evidence="7">
    <location>
        <begin position="522"/>
        <end position="541"/>
    </location>
</feature>
<evidence type="ECO:0000256" key="2">
    <source>
        <dbReference type="ARBA" id="ARBA00022475"/>
    </source>
</evidence>
<feature type="transmembrane region" description="Helical" evidence="7">
    <location>
        <begin position="322"/>
        <end position="340"/>
    </location>
</feature>
<dbReference type="PANTHER" id="PTHR32196:SF72">
    <property type="entry name" value="RIBOSE IMPORT PERMEASE PROTEIN RBSC"/>
    <property type="match status" value="1"/>
</dbReference>
<dbReference type="KEGG" id="schi:SCHIN_v1c06530"/>
<dbReference type="AlphaFoldDB" id="A0A5B9Y4G7"/>
<sequence>MKNYNSSQDILKKQIQDKYIKEENVILSNLEEKTEKLYDSVFFIGRIRDIKLSKYNEKIDLIEADFLKSKNKLKFNLGVQKISKQEYDQKISNLENEFNTVKKEKEKILIDKKEKYKEKIENLIKEKSLANKEKIKELTLISEKKIEELKKYFSELEEKVIEKNIDKLAIIDEKKNTSLESKVQNYNKTKQLEILETQKENGLIDEDFYKVSKNKLSNQISTKREKIISKNTIFDLANYRIQIKMAKMFGYQTRKNVGNGLLNLLSKSKLIIIIMIFCVIVGFQNPFFFTQATWVNIIAQNVDLGCLALGMTIIILTGGIDLSVGSTMAIGGSIIAKFAINGTNMWISVVVTIIFSMFIGMISGLFVGYVKLQPFIITLVLMIGLRGFAYIYLENKTIILSDSALSILVSQKLFNLPIAVFVFFGLALVSYIIMRFYKYGRYIYSVGGNINAARLSGIKTREVLMSSYIFAGFCVSIGTILYMARTNIITPTTGNQWELNAICAVALGGTALTGGRGGIFQTLIGWLVLSILTTALIMVGISPNYQLVIKACVILLAVLSDKNINIVQKTKQYINQIRYSI</sequence>
<keyword evidence="6" id="KW-0175">Coiled coil</keyword>
<accession>A0A5B9Y4G7</accession>